<dbReference type="Pfam" id="PF07733">
    <property type="entry name" value="DNA_pol3_alpha"/>
    <property type="match status" value="1"/>
</dbReference>
<feature type="domain" description="DOD-type homing endonuclease" evidence="11">
    <location>
        <begin position="942"/>
        <end position="1001"/>
    </location>
</feature>
<dbReference type="Proteomes" id="UP000231267">
    <property type="component" value="Unassembled WGS sequence"/>
</dbReference>
<dbReference type="PROSITE" id="PS50817">
    <property type="entry name" value="INTEIN_N_TER"/>
    <property type="match status" value="1"/>
</dbReference>
<dbReference type="SUPFAM" id="SSF51294">
    <property type="entry name" value="Hedgehog/intein (Hint) domain"/>
    <property type="match status" value="1"/>
</dbReference>
<dbReference type="NCBIfam" id="TIGR01445">
    <property type="entry name" value="intein_Nterm"/>
    <property type="match status" value="1"/>
</dbReference>
<evidence type="ECO:0000256" key="7">
    <source>
        <dbReference type="ARBA" id="ARBA00022813"/>
    </source>
</evidence>
<dbReference type="InterPro" id="IPR041931">
    <property type="entry name" value="DNA_pol3_alpha_thumb_dom"/>
</dbReference>
<dbReference type="InterPro" id="IPR029460">
    <property type="entry name" value="DNAPol_HHH"/>
</dbReference>
<dbReference type="EC" id="2.7.7.7" evidence="2"/>
<dbReference type="CDD" id="cd00081">
    <property type="entry name" value="Hint"/>
    <property type="match status" value="2"/>
</dbReference>
<proteinExistence type="predicted"/>
<comment type="caution">
    <text evidence="12">The sequence shown here is derived from an EMBL/GenBank/DDBJ whole genome shotgun (WGS) entry which is preliminary data.</text>
</comment>
<keyword evidence="8" id="KW-0239">DNA-directed DNA polymerase</keyword>
<evidence type="ECO:0000256" key="2">
    <source>
        <dbReference type="ARBA" id="ARBA00012417"/>
    </source>
</evidence>
<feature type="non-terminal residue" evidence="12">
    <location>
        <position position="1550"/>
    </location>
</feature>
<accession>A0A2J0LG84</accession>
<dbReference type="GO" id="GO:0008408">
    <property type="term" value="F:3'-5' exonuclease activity"/>
    <property type="evidence" value="ECO:0007669"/>
    <property type="project" value="InterPro"/>
</dbReference>
<dbReference type="PROSITE" id="PS50819">
    <property type="entry name" value="INTEIN_ENDONUCLEASE"/>
    <property type="match status" value="1"/>
</dbReference>
<dbReference type="Pfam" id="PF02811">
    <property type="entry name" value="PHP"/>
    <property type="match status" value="1"/>
</dbReference>
<dbReference type="InterPro" id="IPR011708">
    <property type="entry name" value="DNA_pol3_alpha_NTPase_dom"/>
</dbReference>
<dbReference type="InterPro" id="IPR040982">
    <property type="entry name" value="DNA_pol3_finger"/>
</dbReference>
<gene>
    <name evidence="12" type="ORF">COW11_04435</name>
</gene>
<evidence type="ECO:0000256" key="9">
    <source>
        <dbReference type="ARBA" id="ARBA00023000"/>
    </source>
</evidence>
<evidence type="ECO:0000256" key="6">
    <source>
        <dbReference type="ARBA" id="ARBA00022705"/>
    </source>
</evidence>
<evidence type="ECO:0000256" key="1">
    <source>
        <dbReference type="ARBA" id="ARBA00004496"/>
    </source>
</evidence>
<dbReference type="InterPro" id="IPR006141">
    <property type="entry name" value="Intein_N"/>
</dbReference>
<dbReference type="Gene3D" id="1.10.150.870">
    <property type="match status" value="1"/>
</dbReference>
<dbReference type="InterPro" id="IPR006142">
    <property type="entry name" value="INTEIN"/>
</dbReference>
<dbReference type="InterPro" id="IPR004860">
    <property type="entry name" value="LAGLIDADG_dom"/>
</dbReference>
<dbReference type="InterPro" id="IPR004042">
    <property type="entry name" value="Intein_endonuc_central"/>
</dbReference>
<comment type="subcellular location">
    <subcellularLocation>
        <location evidence="1">Cytoplasm</location>
    </subcellularLocation>
</comment>
<keyword evidence="4" id="KW-0808">Transferase</keyword>
<dbReference type="SMART" id="SM00306">
    <property type="entry name" value="HintN"/>
    <property type="match status" value="1"/>
</dbReference>
<dbReference type="PANTHER" id="PTHR32294">
    <property type="entry name" value="DNA POLYMERASE III SUBUNIT ALPHA"/>
    <property type="match status" value="1"/>
</dbReference>
<dbReference type="SMART" id="SM00305">
    <property type="entry name" value="HintC"/>
    <property type="match status" value="1"/>
</dbReference>
<dbReference type="PANTHER" id="PTHR32294:SF0">
    <property type="entry name" value="DNA POLYMERASE III SUBUNIT ALPHA"/>
    <property type="match status" value="1"/>
</dbReference>
<evidence type="ECO:0000259" key="11">
    <source>
        <dbReference type="PROSITE" id="PS50819"/>
    </source>
</evidence>
<dbReference type="InterPro" id="IPR003586">
    <property type="entry name" value="Hint_dom_C"/>
</dbReference>
<evidence type="ECO:0000256" key="10">
    <source>
        <dbReference type="ARBA" id="ARBA00049244"/>
    </source>
</evidence>
<dbReference type="InterPro" id="IPR004805">
    <property type="entry name" value="DnaE2/DnaE/PolC"/>
</dbReference>
<dbReference type="GO" id="GO:0005737">
    <property type="term" value="C:cytoplasm"/>
    <property type="evidence" value="ECO:0007669"/>
    <property type="project" value="UniProtKB-SubCell"/>
</dbReference>
<evidence type="ECO:0000313" key="13">
    <source>
        <dbReference type="Proteomes" id="UP000231267"/>
    </source>
</evidence>
<dbReference type="Gene3D" id="3.20.20.140">
    <property type="entry name" value="Metal-dependent hydrolases"/>
    <property type="match status" value="1"/>
</dbReference>
<dbReference type="GO" id="GO:0003887">
    <property type="term" value="F:DNA-directed DNA polymerase activity"/>
    <property type="evidence" value="ECO:0007669"/>
    <property type="project" value="UniProtKB-KW"/>
</dbReference>
<dbReference type="Pfam" id="PF14579">
    <property type="entry name" value="HHH_6"/>
    <property type="match status" value="1"/>
</dbReference>
<dbReference type="InterPro" id="IPR003141">
    <property type="entry name" value="Pol/His_phosphatase_N"/>
</dbReference>
<dbReference type="Pfam" id="PF14528">
    <property type="entry name" value="LAGLIDADG_3"/>
    <property type="match status" value="1"/>
</dbReference>
<sequence>MAADYHMPALAITDHGNMFGAIDFYESCINAGVKPIIGCEIYIATGSRHDKIATINQEKFHHFTLLAKDETGYKNLMKLVSIGFLEGFYYKPRIDKESLAKYSKGLIGLSGCLKGQVQRYLSNNDMDNAVKTAGEFRDILSPENFYIEIMDNSLPEQKKISKNVIEVAKKLGLGLVCTNDVHYLKKQDAYAHEALLCIQTQAMLDDPNRMRLQTDEFYFKSPDEMKALFAELPEAVTNTMEISNRCNLELDFKKVYLPHYKVPDGIARDKYLRALVDEGLIKRYKNIDDQLKARVDMETSVINKSGYASYFLIAWDFVNYAKQKGIPVGPGRGSAAGSVVSYALGITDIDPLKYDLIFERFLNPERVSLPDIDIDFCYERRGEVIDYVVQKYGKDNVAQIITFGTMQARAVVRDVGRVMNIPYADVDRIAKLIPAELDMCLEKALDVEPELAKLYKTNSQIRQLIDTSKVLEGLSRHASTHAAGVVISEKPLSEHIPLYKVSDDDQIITGYPMGSLEKIGLLKMDFLGLRTLTVIAEAVKLVKKTKGVDIDINNILLDDDKTFKLLAKAQTFGVFQLESSGMRDLLKKLCPTTFEDIIALLALYRPGPIGSGMLDDFIKRKHGHVRITYDHPALEPILKETYGIVVYQEQVMRIASALSGFTMSQADSLRRAMAKKYPEVMEKMRVNFIEGALKNGVNRNVAEKVFGFIEFFAGYGFNKCVVGSTEIIDAESGKIVTAKELFDKKGEITHTFGIDDNLKVVKVKIKDVINNGVKSVYKLKTSLGREIVATSNHPFFTFNGWKNLGDLHIGERVGLPKVVPASGCLRWEPFKIVVLAGLLSEGNTCHPSGFYYYNNSRIAVDDFVLNLGCFDNTIPKISTRRGRFEVYAGTGKDTKFFKNQEPWNKGFCKENYNSAIKAIANKKCGARVWVEKLGLDYKGACDKFIPNEIFSLDKEQLALFVGRLWSGDGFVFSKNNTIPFYASSSHKLCHQLQDILLRFGIVSRSVKKIFNYKYKQAQSKKIGYALYLYGYDSIKRFILDICPYIIDKQSQIAQLKNYYGKIQPNLESKDTLPVLVKQIVKEEKDRSGLMWKEIEKLSGICMKEFAGWNNPKKKGFRRNTILQLAHFFESARLFRYADADIVWDRVKSVEYIGREKTFDLEIENTHNFIANGVIVHNSHSNAYAMISYRTAYLKANYPIEFMTALLTSERANTDKVVIYREEAERMGIKVLPPDVNESELKFTVVGNNIRFGLSAVKNVGEGAIESILAAREKLGNFKSLYDFCESIDSRLVNKKVLESLIKCGAFDSFKLYRSQLMEILNKAMEIAGNIQRDRSKGQMSFFDNITNAQPEFKQNYKDIPDIREWPESQLLSFEKQMLGFYVTGHPLAKYEKVLKTFSTLNTARLKEGTDNQVVSIGGIISRLKNTVTKKSNEKMAIAMLEDLDGTTEVLVFPKTYESYGKYVRKDAIVFVKGRLSLREERPKIIADEIIPLDQAQEKYTIGVVIKLFSTGLEEESLYSLKDVLLKHHGQVPVFIDFTMPEGRKTTLELG</sequence>
<dbReference type="GO" id="GO:0003676">
    <property type="term" value="F:nucleic acid binding"/>
    <property type="evidence" value="ECO:0007669"/>
    <property type="project" value="InterPro"/>
</dbReference>
<dbReference type="CDD" id="cd04485">
    <property type="entry name" value="DnaE_OBF"/>
    <property type="match status" value="1"/>
</dbReference>
<evidence type="ECO:0000313" key="12">
    <source>
        <dbReference type="EMBL" id="PIW66229.1"/>
    </source>
</evidence>
<organism evidence="12 13">
    <name type="scientific">Candidatus Taenaricola geysiri</name>
    <dbReference type="NCBI Taxonomy" id="1974752"/>
    <lineage>
        <taxon>Bacteria</taxon>
        <taxon>Pseudomonadati</taxon>
        <taxon>Candidatus Omnitrophota</taxon>
        <taxon>Candidatus Taenaricola</taxon>
    </lineage>
</organism>
<dbReference type="NCBIfam" id="TIGR00594">
    <property type="entry name" value="polc"/>
    <property type="match status" value="1"/>
</dbReference>
<dbReference type="InterPro" id="IPR003587">
    <property type="entry name" value="Hint_dom_N"/>
</dbReference>
<dbReference type="CDD" id="cd12113">
    <property type="entry name" value="PHP_PolIIIA_DnaE3"/>
    <property type="match status" value="1"/>
</dbReference>
<dbReference type="GO" id="GO:0016539">
    <property type="term" value="P:intein-mediated protein splicing"/>
    <property type="evidence" value="ECO:0007669"/>
    <property type="project" value="InterPro"/>
</dbReference>
<dbReference type="EMBL" id="PFGP01000103">
    <property type="protein sequence ID" value="PIW66229.1"/>
    <property type="molecule type" value="Genomic_DNA"/>
</dbReference>
<dbReference type="InterPro" id="IPR004365">
    <property type="entry name" value="NA-bd_OB_tRNA"/>
</dbReference>
<dbReference type="GO" id="GO:0004519">
    <property type="term" value="F:endonuclease activity"/>
    <property type="evidence" value="ECO:0007669"/>
    <property type="project" value="InterPro"/>
</dbReference>
<dbReference type="Pfam" id="PF01336">
    <property type="entry name" value="tRNA_anti-codon"/>
    <property type="match status" value="1"/>
</dbReference>
<protein>
    <recommendedName>
        <fullName evidence="3">DNA polymerase III subunit alpha</fullName>
        <ecNumber evidence="2">2.7.7.7</ecNumber>
    </recommendedName>
</protein>
<comment type="catalytic activity">
    <reaction evidence="10">
        <text>DNA(n) + a 2'-deoxyribonucleoside 5'-triphosphate = DNA(n+1) + diphosphate</text>
        <dbReference type="Rhea" id="RHEA:22508"/>
        <dbReference type="Rhea" id="RHEA-COMP:17339"/>
        <dbReference type="Rhea" id="RHEA-COMP:17340"/>
        <dbReference type="ChEBI" id="CHEBI:33019"/>
        <dbReference type="ChEBI" id="CHEBI:61560"/>
        <dbReference type="ChEBI" id="CHEBI:173112"/>
        <dbReference type="EC" id="2.7.7.7"/>
    </reaction>
</comment>
<evidence type="ECO:0000256" key="3">
    <source>
        <dbReference type="ARBA" id="ARBA00019114"/>
    </source>
</evidence>
<dbReference type="InterPro" id="IPR004013">
    <property type="entry name" value="PHP_dom"/>
</dbReference>
<keyword evidence="9" id="KW-0651">Protein splicing</keyword>
<keyword evidence="5" id="KW-0548">Nucleotidyltransferase</keyword>
<dbReference type="Gene3D" id="2.170.16.10">
    <property type="entry name" value="Hedgehog/Intein (Hint) domain"/>
    <property type="match status" value="1"/>
</dbReference>
<dbReference type="GO" id="GO:0006260">
    <property type="term" value="P:DNA replication"/>
    <property type="evidence" value="ECO:0007669"/>
    <property type="project" value="UniProtKB-KW"/>
</dbReference>
<evidence type="ECO:0000256" key="4">
    <source>
        <dbReference type="ARBA" id="ARBA00022679"/>
    </source>
</evidence>
<keyword evidence="7" id="KW-0068">Autocatalytic cleavage</keyword>
<name>A0A2J0LG84_9BACT</name>
<dbReference type="Gene3D" id="3.10.28.10">
    <property type="entry name" value="Homing endonucleases"/>
    <property type="match status" value="1"/>
</dbReference>
<dbReference type="PRINTS" id="PR00379">
    <property type="entry name" value="INTEIN"/>
</dbReference>
<evidence type="ECO:0000256" key="5">
    <source>
        <dbReference type="ARBA" id="ARBA00022695"/>
    </source>
</evidence>
<dbReference type="Pfam" id="PF17657">
    <property type="entry name" value="DNA_pol3_finger"/>
    <property type="match status" value="1"/>
</dbReference>
<dbReference type="InterPro" id="IPR016195">
    <property type="entry name" value="Pol/histidinol_Pase-like"/>
</dbReference>
<reference evidence="12 13" key="1">
    <citation type="submission" date="2017-09" db="EMBL/GenBank/DDBJ databases">
        <title>Depth-based differentiation of microbial function through sediment-hosted aquifers and enrichment of novel symbionts in the deep terrestrial subsurface.</title>
        <authorList>
            <person name="Probst A.J."/>
            <person name="Ladd B."/>
            <person name="Jarett J.K."/>
            <person name="Geller-Mcgrath D.E."/>
            <person name="Sieber C.M."/>
            <person name="Emerson J.B."/>
            <person name="Anantharaman K."/>
            <person name="Thomas B.C."/>
            <person name="Malmstrom R."/>
            <person name="Stieglmeier M."/>
            <person name="Klingl A."/>
            <person name="Woyke T."/>
            <person name="Ryan C.M."/>
            <person name="Banfield J.F."/>
        </authorList>
    </citation>
    <scope>NUCLEOTIDE SEQUENCE [LARGE SCALE GENOMIC DNA]</scope>
    <source>
        <strain evidence="12">CG12_big_fil_rev_8_21_14_0_65_43_15</strain>
    </source>
</reference>
<dbReference type="Pfam" id="PF14890">
    <property type="entry name" value="Intein_splicing"/>
    <property type="match status" value="1"/>
</dbReference>
<dbReference type="Gene3D" id="1.10.10.1600">
    <property type="entry name" value="Bacterial DNA polymerase III alpha subunit, thumb domain"/>
    <property type="match status" value="1"/>
</dbReference>
<dbReference type="SMART" id="SM00481">
    <property type="entry name" value="POLIIIAc"/>
    <property type="match status" value="1"/>
</dbReference>
<dbReference type="InterPro" id="IPR036844">
    <property type="entry name" value="Hint_dom_sf"/>
</dbReference>
<dbReference type="InterPro" id="IPR030934">
    <property type="entry name" value="Intein_C"/>
</dbReference>
<dbReference type="SUPFAM" id="SSF55608">
    <property type="entry name" value="Homing endonucleases"/>
    <property type="match status" value="1"/>
</dbReference>
<dbReference type="NCBIfam" id="NF004226">
    <property type="entry name" value="PRK05673.1"/>
    <property type="match status" value="1"/>
</dbReference>
<dbReference type="NCBIfam" id="TIGR01443">
    <property type="entry name" value="intein_Cterm"/>
    <property type="match status" value="1"/>
</dbReference>
<keyword evidence="6" id="KW-0235">DNA replication</keyword>
<dbReference type="InterPro" id="IPR027434">
    <property type="entry name" value="Homing_endonucl"/>
</dbReference>
<evidence type="ECO:0000256" key="8">
    <source>
        <dbReference type="ARBA" id="ARBA00022932"/>
    </source>
</evidence>
<dbReference type="SUPFAM" id="SSF89550">
    <property type="entry name" value="PHP domain-like"/>
    <property type="match status" value="1"/>
</dbReference>
<dbReference type="PROSITE" id="PS50818">
    <property type="entry name" value="INTEIN_C_TER"/>
    <property type="match status" value="1"/>
</dbReference>